<dbReference type="EMBL" id="LCQD01000016">
    <property type="protein sequence ID" value="KKW11559.1"/>
    <property type="molecule type" value="Genomic_DNA"/>
</dbReference>
<dbReference type="NCBIfam" id="TIGR00277">
    <property type="entry name" value="HDIG"/>
    <property type="match status" value="1"/>
</dbReference>
<organism evidence="1 2">
    <name type="scientific">Candidatus Gottesmanbacteria bacterium GW2011_GWB1_49_7</name>
    <dbReference type="NCBI Taxonomy" id="1618448"/>
    <lineage>
        <taxon>Bacteria</taxon>
        <taxon>Candidatus Gottesmaniibacteriota</taxon>
    </lineage>
</organism>
<protein>
    <recommendedName>
        <fullName evidence="3">HD domain-containing protein</fullName>
    </recommendedName>
</protein>
<accession>A0A0G1YYV7</accession>
<dbReference type="InterPro" id="IPR006675">
    <property type="entry name" value="HDIG_dom"/>
</dbReference>
<sequence>MPERILGIRARVHELMKGIEVPPRTTQGLKDLFFSLAHRAYPEEHPPSHVFHVAQMDTLVTQALRFEDATTQEGGKRLVWAHDIGRAVDQGVHHTTAGAKILRDYGFDESMISFALAHHHWGLGVRGLSKENFTSRVSFALTNGGVREMFEELVEKQGIEALVALLADNSKRRISGDSFETEIYPYSADHARQLIEHQIADGKYERGSPTHEKEIVGSQFLYALIPHIEHRLGIRYAPDGSGQDIITRARSWWPVAKESVIAKWKTMQ</sequence>
<evidence type="ECO:0008006" key="3">
    <source>
        <dbReference type="Google" id="ProtNLM"/>
    </source>
</evidence>
<name>A0A0G1YYV7_9BACT</name>
<reference evidence="1 2" key="1">
    <citation type="journal article" date="2015" name="Nature">
        <title>rRNA introns, odd ribosomes, and small enigmatic genomes across a large radiation of phyla.</title>
        <authorList>
            <person name="Brown C.T."/>
            <person name="Hug L.A."/>
            <person name="Thomas B.C."/>
            <person name="Sharon I."/>
            <person name="Castelle C.J."/>
            <person name="Singh A."/>
            <person name="Wilkins M.J."/>
            <person name="Williams K.H."/>
            <person name="Banfield J.F."/>
        </authorList>
    </citation>
    <scope>NUCLEOTIDE SEQUENCE [LARGE SCALE GENOMIC DNA]</scope>
</reference>
<evidence type="ECO:0000313" key="1">
    <source>
        <dbReference type="EMBL" id="KKW11559.1"/>
    </source>
</evidence>
<dbReference type="Proteomes" id="UP000034588">
    <property type="component" value="Unassembled WGS sequence"/>
</dbReference>
<comment type="caution">
    <text evidence="1">The sequence shown here is derived from an EMBL/GenBank/DDBJ whole genome shotgun (WGS) entry which is preliminary data.</text>
</comment>
<gene>
    <name evidence="1" type="ORF">UY48_C0016G0006</name>
</gene>
<evidence type="ECO:0000313" key="2">
    <source>
        <dbReference type="Proteomes" id="UP000034588"/>
    </source>
</evidence>
<dbReference type="AlphaFoldDB" id="A0A0G1YYV7"/>
<proteinExistence type="predicted"/>
<dbReference type="SUPFAM" id="SSF109604">
    <property type="entry name" value="HD-domain/PDEase-like"/>
    <property type="match status" value="1"/>
</dbReference>